<dbReference type="EMBL" id="CP063451">
    <property type="protein sequence ID" value="QOW01472.1"/>
    <property type="molecule type" value="Genomic_DNA"/>
</dbReference>
<name>A0A7M2XWQ2_9NOCA</name>
<reference evidence="1 2" key="1">
    <citation type="submission" date="2020-10" db="EMBL/GenBank/DDBJ databases">
        <title>Whole genome sequence of oil-degrading bacteria Rhodococcus pyridinivorans strain 5Ap.</title>
        <authorList>
            <person name="Akhremchuk A.E."/>
            <person name="Valentovich L.N."/>
            <person name="Charniauskaya M.I."/>
            <person name="Bukliarevich H.A."/>
            <person name="Titok M.A."/>
        </authorList>
    </citation>
    <scope>NUCLEOTIDE SEQUENCE [LARGE SCALE GENOMIC DNA]</scope>
    <source>
        <strain evidence="1 2">5Ap</strain>
        <plasmid evidence="1 2">pNAPH</plasmid>
    </source>
</reference>
<dbReference type="Proteomes" id="UP000593818">
    <property type="component" value="Plasmid pNAPH"/>
</dbReference>
<evidence type="ECO:0000313" key="1">
    <source>
        <dbReference type="EMBL" id="QOW01472.1"/>
    </source>
</evidence>
<gene>
    <name evidence="1" type="ORF">INP59_25065</name>
</gene>
<proteinExistence type="predicted"/>
<keyword evidence="2" id="KW-1185">Reference proteome</keyword>
<organism evidence="1 2">
    <name type="scientific">Rhodococcus pyridinivorans</name>
    <dbReference type="NCBI Taxonomy" id="103816"/>
    <lineage>
        <taxon>Bacteria</taxon>
        <taxon>Bacillati</taxon>
        <taxon>Actinomycetota</taxon>
        <taxon>Actinomycetes</taxon>
        <taxon>Mycobacteriales</taxon>
        <taxon>Nocardiaceae</taxon>
        <taxon>Rhodococcus</taxon>
    </lineage>
</organism>
<evidence type="ECO:0008006" key="3">
    <source>
        <dbReference type="Google" id="ProtNLM"/>
    </source>
</evidence>
<sequence length="168" mass="19209">MHVFVDESKRDDYILCAVTVVPSGVDEMRKRMRELCPKGSSRIHMKSVDRKTAPKIVTEVAKLNADSRLYVVKSRKLSEREARDLTLTAAAHDLVELSASRVVIESCDQDREDNRVIRQAVGAQAPFEYLHDRPNNPLLWLPDVHAWAWGRGGSIRRKIEHRIEVITL</sequence>
<dbReference type="AlphaFoldDB" id="A0A7M2XWQ2"/>
<protein>
    <recommendedName>
        <fullName evidence="3">DUF3800 domain-containing protein</fullName>
    </recommendedName>
</protein>
<geneLocation type="plasmid" evidence="1 2">
    <name>pNAPH</name>
</geneLocation>
<evidence type="ECO:0000313" key="2">
    <source>
        <dbReference type="Proteomes" id="UP000593818"/>
    </source>
</evidence>
<keyword evidence="1" id="KW-0614">Plasmid</keyword>
<accession>A0A7M2XWQ2</accession>